<dbReference type="SUPFAM" id="SSF52540">
    <property type="entry name" value="P-loop containing nucleoside triphosphate hydrolases"/>
    <property type="match status" value="1"/>
</dbReference>
<dbReference type="Pfam" id="PF00004">
    <property type="entry name" value="AAA"/>
    <property type="match status" value="1"/>
</dbReference>
<evidence type="ECO:0000259" key="2">
    <source>
        <dbReference type="SMART" id="SM00382"/>
    </source>
</evidence>
<dbReference type="InterPro" id="IPR003593">
    <property type="entry name" value="AAA+_ATPase"/>
</dbReference>
<feature type="domain" description="AAA+ ATPase" evidence="2">
    <location>
        <begin position="448"/>
        <end position="580"/>
    </location>
</feature>
<dbReference type="GO" id="GO:0005524">
    <property type="term" value="F:ATP binding"/>
    <property type="evidence" value="ECO:0007669"/>
    <property type="project" value="UniProtKB-KW"/>
</dbReference>
<feature type="region of interest" description="Disordered" evidence="1">
    <location>
        <begin position="390"/>
        <end position="410"/>
    </location>
</feature>
<evidence type="ECO:0000313" key="4">
    <source>
        <dbReference type="Proteomes" id="UP000722125"/>
    </source>
</evidence>
<keyword evidence="4" id="KW-1185">Reference proteome</keyword>
<dbReference type="Proteomes" id="UP000722125">
    <property type="component" value="Unassembled WGS sequence"/>
</dbReference>
<sequence length="667" mass="69340">MTTSAVPDETSARPDERTATPEGADPRSGAAARVRAALATAVGRRSALGAPQPALADALAALQADAAGLGATDVALAEVADLFGLTGTQAEVLAVAQLPDVHPSGHLLTGLLSGDTGAARPTVALALELAGRSVADPAARALLDAAGRLRRTGLLELDGDDALTARRLRLPDRVSARLLGVLTPPPGVDRLLVDPVPADAPGVEEVTAALAAGEPLVWVHAPLGTAGSAVAVGACRALDVDVLVADLERLPATPAAPLDPLVVRAAVRDLVLEAGLTGAVLVLAGAHLAGPHLVETDRAAVPVVAVGRGAWDAHWGLPLPPSVQAGRLTTTDRAAQWDRLLGPGVATRDVLALRLTPEQITTVARRAVADAALVGQDAPDATTVRAAARRLSTSGSSRARSSGTPASLDDLVLPDRTRREVERLVGWVRDRDDVLALGDLHGKGGKGTGISALFSGSPGTGKTLAAHVLADSLGADLFQVDLSAVVDKYIGETEKNLERVFGQAESLGAVLFFDEADSLFGSRSAVNDARDRYANQEVSYLLQRMEASEGVTILATNLRGNLDPAFARRLHFMVHFPDPDEATRARLWQHHLDQLPTTDPADPVDVPLLARALELAGGDIRNIVLAAAYDAVAERRSVGMRDVRTAADREIAKLGRRVGHPDWPEPA</sequence>
<dbReference type="PANTHER" id="PTHR46411">
    <property type="entry name" value="FAMILY ATPASE, PUTATIVE-RELATED"/>
    <property type="match status" value="1"/>
</dbReference>
<gene>
    <name evidence="3" type="ORF">KIN34_01765</name>
</gene>
<dbReference type="RefSeq" id="WP_214345996.1">
    <property type="nucleotide sequence ID" value="NZ_JAHBOH010000001.1"/>
</dbReference>
<accession>A0ABS5TV36</accession>
<organism evidence="3 4">
    <name type="scientific">Cellulomonas fulva</name>
    <dbReference type="NCBI Taxonomy" id="2835530"/>
    <lineage>
        <taxon>Bacteria</taxon>
        <taxon>Bacillati</taxon>
        <taxon>Actinomycetota</taxon>
        <taxon>Actinomycetes</taxon>
        <taxon>Micrococcales</taxon>
        <taxon>Cellulomonadaceae</taxon>
        <taxon>Cellulomonas</taxon>
    </lineage>
</organism>
<reference evidence="3 4" key="1">
    <citation type="submission" date="2021-05" db="EMBL/GenBank/DDBJ databases">
        <title>Description of Cellulomonas sp. DKR-3 sp. nov.</title>
        <authorList>
            <person name="Dahal R.H."/>
            <person name="Chaudhary D.K."/>
        </authorList>
    </citation>
    <scope>NUCLEOTIDE SEQUENCE [LARGE SCALE GENOMIC DNA]</scope>
    <source>
        <strain evidence="3 4">DKR-3</strain>
    </source>
</reference>
<evidence type="ECO:0000256" key="1">
    <source>
        <dbReference type="SAM" id="MobiDB-lite"/>
    </source>
</evidence>
<protein>
    <submittedName>
        <fullName evidence="3">ATP-binding protein</fullName>
    </submittedName>
</protein>
<name>A0ABS5TV36_9CELL</name>
<comment type="caution">
    <text evidence="3">The sequence shown here is derived from an EMBL/GenBank/DDBJ whole genome shotgun (WGS) entry which is preliminary data.</text>
</comment>
<dbReference type="InterPro" id="IPR027417">
    <property type="entry name" value="P-loop_NTPase"/>
</dbReference>
<dbReference type="SMART" id="SM00382">
    <property type="entry name" value="AAA"/>
    <property type="match status" value="1"/>
</dbReference>
<keyword evidence="3" id="KW-0067">ATP-binding</keyword>
<feature type="region of interest" description="Disordered" evidence="1">
    <location>
        <begin position="1"/>
        <end position="30"/>
    </location>
</feature>
<feature type="compositionally biased region" description="Basic and acidic residues" evidence="1">
    <location>
        <begin position="10"/>
        <end position="19"/>
    </location>
</feature>
<evidence type="ECO:0000313" key="3">
    <source>
        <dbReference type="EMBL" id="MBT0993018.1"/>
    </source>
</evidence>
<dbReference type="PANTHER" id="PTHR46411:SF2">
    <property type="entry name" value="AAA+ ATPASE DOMAIN-CONTAINING PROTEIN"/>
    <property type="match status" value="1"/>
</dbReference>
<keyword evidence="3" id="KW-0547">Nucleotide-binding</keyword>
<proteinExistence type="predicted"/>
<dbReference type="EMBL" id="JAHBOH010000001">
    <property type="protein sequence ID" value="MBT0993018.1"/>
    <property type="molecule type" value="Genomic_DNA"/>
</dbReference>
<dbReference type="Gene3D" id="3.40.50.300">
    <property type="entry name" value="P-loop containing nucleotide triphosphate hydrolases"/>
    <property type="match status" value="1"/>
</dbReference>
<dbReference type="CDD" id="cd19481">
    <property type="entry name" value="RecA-like_protease"/>
    <property type="match status" value="1"/>
</dbReference>
<feature type="compositionally biased region" description="Low complexity" evidence="1">
    <location>
        <begin position="390"/>
        <end position="407"/>
    </location>
</feature>
<dbReference type="InterPro" id="IPR003959">
    <property type="entry name" value="ATPase_AAA_core"/>
</dbReference>
<dbReference type="Pfam" id="PF22977">
    <property type="entry name" value="WHD"/>
    <property type="match status" value="1"/>
</dbReference>
<dbReference type="InterPro" id="IPR054472">
    <property type="entry name" value="WHD"/>
</dbReference>